<reference evidence="2" key="1">
    <citation type="submission" date="2021-07" db="EMBL/GenBank/DDBJ databases">
        <authorList>
            <person name="Branca A.L. A."/>
        </authorList>
    </citation>
    <scope>NUCLEOTIDE SEQUENCE</scope>
</reference>
<sequence>MKSVVFSALLASAVALPTNVLSGLTGSLPAGLPACLPSGIIPSDLPLPIASLIPTCSGAPSASSSSAVAIPTSAVTSMTKNAGAGQVLSVLNQAGTSNIQMMAESELQGLMSNMPLSTLEQPIGQVIQTAQSVDQLDSSNGSGLTQVTALLENGNAALIELTQDVVDLLSSLGLGQVGSLLGSIVGGLESVTGYIKRDDPLSSALDSVKSLTSNIKREDPLAGLFTVTDLNNVAGGQNMLFQLEPTLLGLLGGLEASSIQGPVGNLVASAPSLSALQSQMPNIPGASFIVVQAQDQVSVLLIKVDSALQGLLSSLGLGSIGTVVGTVVNTVQGSISQ</sequence>
<accession>A0A9W4IDP0</accession>
<proteinExistence type="predicted"/>
<gene>
    <name evidence="2" type="ORF">PSALAMII_LOCUS1389</name>
</gene>
<dbReference type="AlphaFoldDB" id="A0A9W4IDP0"/>
<protein>
    <submittedName>
        <fullName evidence="2">Uncharacterized protein</fullName>
    </submittedName>
</protein>
<evidence type="ECO:0000256" key="1">
    <source>
        <dbReference type="SAM" id="SignalP"/>
    </source>
</evidence>
<evidence type="ECO:0000313" key="3">
    <source>
        <dbReference type="Proteomes" id="UP001152592"/>
    </source>
</evidence>
<dbReference type="EMBL" id="CAJVPD010000055">
    <property type="protein sequence ID" value="CAG8281042.1"/>
    <property type="molecule type" value="Genomic_DNA"/>
</dbReference>
<dbReference type="OrthoDB" id="21550at2759"/>
<name>A0A9W4IDP0_9EURO</name>
<evidence type="ECO:0000313" key="2">
    <source>
        <dbReference type="EMBL" id="CAG8281042.1"/>
    </source>
</evidence>
<organism evidence="2 3">
    <name type="scientific">Penicillium salamii</name>
    <dbReference type="NCBI Taxonomy" id="1612424"/>
    <lineage>
        <taxon>Eukaryota</taxon>
        <taxon>Fungi</taxon>
        <taxon>Dikarya</taxon>
        <taxon>Ascomycota</taxon>
        <taxon>Pezizomycotina</taxon>
        <taxon>Eurotiomycetes</taxon>
        <taxon>Eurotiomycetidae</taxon>
        <taxon>Eurotiales</taxon>
        <taxon>Aspergillaceae</taxon>
        <taxon>Penicillium</taxon>
    </lineage>
</organism>
<feature type="chain" id="PRO_5040894375" evidence="1">
    <location>
        <begin position="16"/>
        <end position="337"/>
    </location>
</feature>
<dbReference type="Proteomes" id="UP001152592">
    <property type="component" value="Unassembled WGS sequence"/>
</dbReference>
<feature type="signal peptide" evidence="1">
    <location>
        <begin position="1"/>
        <end position="15"/>
    </location>
</feature>
<comment type="caution">
    <text evidence="2">The sequence shown here is derived from an EMBL/GenBank/DDBJ whole genome shotgun (WGS) entry which is preliminary data.</text>
</comment>
<keyword evidence="1" id="KW-0732">Signal</keyword>